<dbReference type="AlphaFoldDB" id="A0AA46DDC6"/>
<name>A0AA46DDC6_9BURK</name>
<proteinExistence type="predicted"/>
<evidence type="ECO:0000313" key="2">
    <source>
        <dbReference type="Proteomes" id="UP000294772"/>
    </source>
</evidence>
<dbReference type="EMBL" id="SLXF01000006">
    <property type="protein sequence ID" value="TCP06548.1"/>
    <property type="molecule type" value="Genomic_DNA"/>
</dbReference>
<organism evidence="1 2">
    <name type="scientific">Caldimonas thermodepolymerans</name>
    <dbReference type="NCBI Taxonomy" id="215580"/>
    <lineage>
        <taxon>Bacteria</taxon>
        <taxon>Pseudomonadati</taxon>
        <taxon>Pseudomonadota</taxon>
        <taxon>Betaproteobacteria</taxon>
        <taxon>Burkholderiales</taxon>
        <taxon>Sphaerotilaceae</taxon>
        <taxon>Caldimonas</taxon>
    </lineage>
</organism>
<gene>
    <name evidence="1" type="ORF">EV676_10631</name>
</gene>
<reference evidence="1 2" key="1">
    <citation type="submission" date="2019-03" db="EMBL/GenBank/DDBJ databases">
        <title>Genomic Encyclopedia of Type Strains, Phase IV (KMG-IV): sequencing the most valuable type-strain genomes for metagenomic binning, comparative biology and taxonomic classification.</title>
        <authorList>
            <person name="Goeker M."/>
        </authorList>
    </citation>
    <scope>NUCLEOTIDE SEQUENCE [LARGE SCALE GENOMIC DNA]</scope>
    <source>
        <strain evidence="1 2">DSM 15264</strain>
    </source>
</reference>
<protein>
    <submittedName>
        <fullName evidence="1">Uncharacterized protein</fullName>
    </submittedName>
</protein>
<evidence type="ECO:0000313" key="1">
    <source>
        <dbReference type="EMBL" id="TCP06548.1"/>
    </source>
</evidence>
<dbReference type="RefSeq" id="WP_132765345.1">
    <property type="nucleotide sequence ID" value="NZ_CP110416.1"/>
</dbReference>
<sequence>MTICIELKNKAGDIFTFVARESSGYVFVNPTPTSWGRQLFDRHGNAFIADDEDELRRIAKRWMKAQAAAE</sequence>
<accession>A0AA46DDC6</accession>
<comment type="caution">
    <text evidence="1">The sequence shown here is derived from an EMBL/GenBank/DDBJ whole genome shotgun (WGS) entry which is preliminary data.</text>
</comment>
<dbReference type="Proteomes" id="UP000294772">
    <property type="component" value="Unassembled WGS sequence"/>
</dbReference>